<protein>
    <recommendedName>
        <fullName evidence="3">Mesothelin-like protein</fullName>
    </recommendedName>
</protein>
<keyword evidence="2" id="KW-1185">Reference proteome</keyword>
<proteinExistence type="predicted"/>
<gene>
    <name evidence="1" type="ORF">JOB18_035100</name>
</gene>
<evidence type="ECO:0008006" key="3">
    <source>
        <dbReference type="Google" id="ProtNLM"/>
    </source>
</evidence>
<accession>A0AAV6PGD6</accession>
<sequence>MVKGFPGMPERRRLGISNAMLAYLTSARVISEPVCRPGSKSDAEWLEENMGPFSQYATYTDLKALNISAVAVLDVLSPKEKAELILDPESGALENETILREVFKGLKSQDDEKLSQFFQAFADINKQRNMTFVTNPTARDTILNLTLTALAPEFKAFEPEDFELWFQVNLVSVMASIHPGSLVVIPRNISCASYKAILTGLRQSLNTLPMHLSHDVRSGIASFQETFKRCSLPESLVCKETTVDEDLVCAAVDRSRLEQTLSTANSSEALCNLTITMHACSSASNNSYPSSSTALEARGEVRFANFSQSQLQSDEFVNSWFQTRIPPFLASPSRNFLSCLSSNNFSCQTYQTVVRAFSGQKSFMDRERQQAVFTHFIKPFLSRNGSSDPGCVSSSNGSTEWLQANLGVFSGFATLSDLKLLNPNVSAAESLSAFTPAQMAQLTLTSGASNDTEQIDLVFEQLEKGDALESVNEFLTELTADEKSPDFQPVVSDRIMNRTFHIMSPHLIDFNTADWFAWFHIKLVPVLSGFRAVMLTNVDANINCTNYQVVVRKVLLVSECLELDDLNLKCHKLATLYICQGQPGLGSQEARVMLSGLRENMGPFSQYATYTDLKALNISAVAVLDVLSPKEKAELILDPESGALENETILREVFKGLKSQDDEKLSQFFQAFADINKQRNITFVTNPTARDTILNLTLTALAPEFKAFEPEDFELWFQVNLVSVMASIHPGSLVVIPRNISCASYKAILTGLRQSLNTLPMHLSHDVRSGIASFQETFKRCSLPESLVCKETTVDEDLVCAAVDRSRLEQTLSTANSSEALCNLTITMHACSSASNNSYPSSSTALEARGEVRFANFSQSQLQSDEFVNSWFQTRIPPFLASPSRNFLSCLSSNNFSCQTYQTVVRAFSGQKSFMDRERQQAVFTHFIKPFLSRNGSSDPGCVSSSNGSTEWLQANLGVFSGFATLSDLKLLNPNVSAAESLSAFTPAQMAQLTLTSGASNDTEQIALVFEQLEKGDALESVNEFLTELTADEKSPDFQPVVSDRIMNRTFHIMSPHLIDFNTADWFAWFHIKLVPVLSGFRAVMLTNVAANINCTNYQVVVSGMVKGFPGMPERRRLGISNAMLAYLTSARVISEPVCRPGSKSDAEWLEENMGPFSQYATYTDLKALNISAVAVLDVLSPKEKAELILDPESGALENETILREVFKGLKSQDDEKLSQFFQAFADINKQRNITFVTNPTARDTILNLTLTALAPEFKAFEPEDFELWFQVNLVSVMASIHPGSLVVIPRNISCASYKAILTGLRQSLNTLPMHLSHDVRSGIASFQETFKRCSLPESLVCKETTVDEDLVCAAVDRSRLEQTLSTANSSEALCNLTITMHACSSASNNSYPSSSTALEALGEVRFANFSQSQLQSDEFVNSWFQTRIPPFLASPSRNFLSCLSSNNFSCQTYQTVVRAFSGQKSFMDRERQQAVFTHFIKPFLSRNGSSDPGCVSSSNGSTEWLQANLGVFSGFATLSDLKLLNPNVSAAESLSAFTPAQMAQLTLTSGASNDTEQIDLVFEQLEKGDALESVNEFLTELTADEKSPDFQPVVSDRIMNRTFHIMSPHLIDFNTADWFAWFHIKLVPVLSGFRAVMLTNVAANINCTNYQVVVSGMVKGFPGMPERRRLGISNAMLAYLTSARVISEPVCRPGSKSDAEWLEENMGPFSQYATYTDLKALNISAVAVLDVLSPKEKAELILDPESGALENETILREVFKGLKSQDDEKLSQFFQAFADINKQRNITFVTNPTARDTILNLTLTALAPEFKAFEPEDFELWFQVNLVSVMASIHPGSLVVIPRNISCASYKAILTGLRQSLNTLPMHLSHDVRSGIASFQETFKRCSLPESLVCKETTVDEDLVCAAVDRSRLEQTLSTANSSEALCNLTITMHACSSASNNSYPSSSTALEALGEVRFANFSQSQLQSDEFVNSWFQTRIPPFLASPSRNFLSCLSSNNFSCQTYQTVVRAFSGQKSFMDRERQQAVFTHFIKPFLSRNGSSDPGCVSSSNGSTEWLQANLGVFSGFATLSDLKLLNPNVSAAESLSAFTPAQMAQLTLTSGASNDTEQIDLVFEQLEKGDALESVNEFLTELTADEKSPDFQPVVSDRIMNRTFHIMSPHLIDFNTADWFAWFHIKLVPVLSGFRAVMLTNVAANINCTNYQVVVSGMVKGFPGMPERRRLGISNAMLAYLTSARVISEP</sequence>
<feature type="non-terminal residue" evidence="1">
    <location>
        <position position="2243"/>
    </location>
</feature>
<reference evidence="1 2" key="1">
    <citation type="journal article" date="2021" name="Sci. Rep.">
        <title>Chromosome anchoring in Senegalese sole (Solea senegalensis) reveals sex-associated markers and genome rearrangements in flatfish.</title>
        <authorList>
            <person name="Guerrero-Cozar I."/>
            <person name="Gomez-Garrido J."/>
            <person name="Berbel C."/>
            <person name="Martinez-Blanch J.F."/>
            <person name="Alioto T."/>
            <person name="Claros M.G."/>
            <person name="Gagnaire P.A."/>
            <person name="Manchado M."/>
        </authorList>
    </citation>
    <scope>NUCLEOTIDE SEQUENCE [LARGE SCALE GENOMIC DNA]</scope>
    <source>
        <strain evidence="1">Sse05_10M</strain>
    </source>
</reference>
<organism evidence="1 2">
    <name type="scientific">Solea senegalensis</name>
    <name type="common">Senegalese sole</name>
    <dbReference type="NCBI Taxonomy" id="28829"/>
    <lineage>
        <taxon>Eukaryota</taxon>
        <taxon>Metazoa</taxon>
        <taxon>Chordata</taxon>
        <taxon>Craniata</taxon>
        <taxon>Vertebrata</taxon>
        <taxon>Euteleostomi</taxon>
        <taxon>Actinopterygii</taxon>
        <taxon>Neopterygii</taxon>
        <taxon>Teleostei</taxon>
        <taxon>Neoteleostei</taxon>
        <taxon>Acanthomorphata</taxon>
        <taxon>Carangaria</taxon>
        <taxon>Pleuronectiformes</taxon>
        <taxon>Pleuronectoidei</taxon>
        <taxon>Soleidae</taxon>
        <taxon>Solea</taxon>
    </lineage>
</organism>
<dbReference type="EMBL" id="JAGKHQ010000973">
    <property type="protein sequence ID" value="KAG7462346.1"/>
    <property type="molecule type" value="Genomic_DNA"/>
</dbReference>
<dbReference type="Proteomes" id="UP000693946">
    <property type="component" value="Unassembled WGS sequence"/>
</dbReference>
<evidence type="ECO:0000313" key="1">
    <source>
        <dbReference type="EMBL" id="KAG7462346.1"/>
    </source>
</evidence>
<name>A0AAV6PGD6_SOLSE</name>
<evidence type="ECO:0000313" key="2">
    <source>
        <dbReference type="Proteomes" id="UP000693946"/>
    </source>
</evidence>
<comment type="caution">
    <text evidence="1">The sequence shown here is derived from an EMBL/GenBank/DDBJ whole genome shotgun (WGS) entry which is preliminary data.</text>
</comment>